<dbReference type="Proteomes" id="UP001595721">
    <property type="component" value="Unassembled WGS sequence"/>
</dbReference>
<dbReference type="InterPro" id="IPR003661">
    <property type="entry name" value="HisK_dim/P_dom"/>
</dbReference>
<dbReference type="GO" id="GO:0016301">
    <property type="term" value="F:kinase activity"/>
    <property type="evidence" value="ECO:0007669"/>
    <property type="project" value="UniProtKB-KW"/>
</dbReference>
<dbReference type="InterPro" id="IPR036890">
    <property type="entry name" value="HATPase_C_sf"/>
</dbReference>
<keyword evidence="9" id="KW-0902">Two-component regulatory system</keyword>
<dbReference type="EC" id="2.7.13.3" evidence="3"/>
<dbReference type="PROSITE" id="PS50109">
    <property type="entry name" value="HIS_KIN"/>
    <property type="match status" value="1"/>
</dbReference>
<feature type="domain" description="Histidine kinase" evidence="12">
    <location>
        <begin position="235"/>
        <end position="439"/>
    </location>
</feature>
<evidence type="ECO:0000256" key="5">
    <source>
        <dbReference type="ARBA" id="ARBA00022679"/>
    </source>
</evidence>
<feature type="transmembrane region" description="Helical" evidence="11">
    <location>
        <begin position="148"/>
        <end position="173"/>
    </location>
</feature>
<dbReference type="PRINTS" id="PR00344">
    <property type="entry name" value="BCTRLSENSOR"/>
</dbReference>
<keyword evidence="15" id="KW-1185">Reference proteome</keyword>
<evidence type="ECO:0000259" key="13">
    <source>
        <dbReference type="PROSITE" id="PS50885"/>
    </source>
</evidence>
<dbReference type="InterPro" id="IPR005467">
    <property type="entry name" value="His_kinase_dom"/>
</dbReference>
<evidence type="ECO:0000313" key="15">
    <source>
        <dbReference type="Proteomes" id="UP001595721"/>
    </source>
</evidence>
<feature type="domain" description="HAMP" evidence="13">
    <location>
        <begin position="173"/>
        <end position="227"/>
    </location>
</feature>
<dbReference type="CDD" id="cd00075">
    <property type="entry name" value="HATPase"/>
    <property type="match status" value="1"/>
</dbReference>
<evidence type="ECO:0000256" key="6">
    <source>
        <dbReference type="ARBA" id="ARBA00022692"/>
    </source>
</evidence>
<dbReference type="SMART" id="SM00388">
    <property type="entry name" value="HisKA"/>
    <property type="match status" value="1"/>
</dbReference>
<evidence type="ECO:0000313" key="14">
    <source>
        <dbReference type="EMBL" id="MFC3527898.1"/>
    </source>
</evidence>
<evidence type="ECO:0000256" key="3">
    <source>
        <dbReference type="ARBA" id="ARBA00012438"/>
    </source>
</evidence>
<keyword evidence="10 11" id="KW-0472">Membrane</keyword>
<keyword evidence="7 14" id="KW-0418">Kinase</keyword>
<comment type="caution">
    <text evidence="14">The sequence shown here is derived from an EMBL/GenBank/DDBJ whole genome shotgun (WGS) entry which is preliminary data.</text>
</comment>
<dbReference type="InterPro" id="IPR003660">
    <property type="entry name" value="HAMP_dom"/>
</dbReference>
<dbReference type="Gene3D" id="1.10.287.130">
    <property type="match status" value="1"/>
</dbReference>
<dbReference type="InterPro" id="IPR003594">
    <property type="entry name" value="HATPase_dom"/>
</dbReference>
<organism evidence="14 15">
    <name type="scientific">Paracoccus mangrovi</name>
    <dbReference type="NCBI Taxonomy" id="1715645"/>
    <lineage>
        <taxon>Bacteria</taxon>
        <taxon>Pseudomonadati</taxon>
        <taxon>Pseudomonadota</taxon>
        <taxon>Alphaproteobacteria</taxon>
        <taxon>Rhodobacterales</taxon>
        <taxon>Paracoccaceae</taxon>
        <taxon>Paracoccus</taxon>
    </lineage>
</organism>
<dbReference type="SUPFAM" id="SSF55874">
    <property type="entry name" value="ATPase domain of HSP90 chaperone/DNA topoisomerase II/histidine kinase"/>
    <property type="match status" value="1"/>
</dbReference>
<dbReference type="InterPro" id="IPR004358">
    <property type="entry name" value="Sig_transdc_His_kin-like_C"/>
</dbReference>
<protein>
    <recommendedName>
        <fullName evidence="3">histidine kinase</fullName>
        <ecNumber evidence="3">2.7.13.3</ecNumber>
    </recommendedName>
</protein>
<gene>
    <name evidence="14" type="ORF">ACFOMH_06880</name>
</gene>
<proteinExistence type="predicted"/>
<evidence type="ECO:0000256" key="8">
    <source>
        <dbReference type="ARBA" id="ARBA00022989"/>
    </source>
</evidence>
<keyword evidence="4" id="KW-0597">Phosphoprotein</keyword>
<evidence type="ECO:0000256" key="7">
    <source>
        <dbReference type="ARBA" id="ARBA00022777"/>
    </source>
</evidence>
<evidence type="ECO:0000256" key="11">
    <source>
        <dbReference type="SAM" id="Phobius"/>
    </source>
</evidence>
<evidence type="ECO:0000259" key="12">
    <source>
        <dbReference type="PROSITE" id="PS50109"/>
    </source>
</evidence>
<dbReference type="InterPro" id="IPR036097">
    <property type="entry name" value="HisK_dim/P_sf"/>
</dbReference>
<evidence type="ECO:0000256" key="2">
    <source>
        <dbReference type="ARBA" id="ARBA00004370"/>
    </source>
</evidence>
<evidence type="ECO:0000256" key="10">
    <source>
        <dbReference type="ARBA" id="ARBA00023136"/>
    </source>
</evidence>
<feature type="transmembrane region" description="Helical" evidence="11">
    <location>
        <begin position="20"/>
        <end position="38"/>
    </location>
</feature>
<name>A0ABV7R4K0_9RHOB</name>
<dbReference type="SUPFAM" id="SSF47384">
    <property type="entry name" value="Homodimeric domain of signal transducing histidine kinase"/>
    <property type="match status" value="1"/>
</dbReference>
<dbReference type="SMART" id="SM00387">
    <property type="entry name" value="HATPase_c"/>
    <property type="match status" value="1"/>
</dbReference>
<evidence type="ECO:0000256" key="1">
    <source>
        <dbReference type="ARBA" id="ARBA00000085"/>
    </source>
</evidence>
<evidence type="ECO:0000256" key="4">
    <source>
        <dbReference type="ARBA" id="ARBA00022553"/>
    </source>
</evidence>
<dbReference type="EMBL" id="JBHRXJ010000004">
    <property type="protein sequence ID" value="MFC3527898.1"/>
    <property type="molecule type" value="Genomic_DNA"/>
</dbReference>
<evidence type="ECO:0000256" key="9">
    <source>
        <dbReference type="ARBA" id="ARBA00023012"/>
    </source>
</evidence>
<accession>A0ABV7R4K0</accession>
<comment type="subcellular location">
    <subcellularLocation>
        <location evidence="2">Membrane</location>
    </subcellularLocation>
</comment>
<dbReference type="PANTHER" id="PTHR45436:SF8">
    <property type="entry name" value="HISTIDINE KINASE"/>
    <property type="match status" value="1"/>
</dbReference>
<sequence length="440" mass="46920">MNRWREVLCTTPMRLTLRLVVLFVAISLVAFGATWWLANNALIDATETTLQQQIDALSASDRPEEIARAVRNAAKQADAEHLILRYDGPQGAVGNYLGPLPAEDLAKVSLHDHDHDIKGDYFLMREKVAGGTLTAGQDADAFDDLGEVFLQVLTLTLLPTALLVLGGGLIFAFRSARRIAAIEDTLERLSAGELSARLPELPGTPDDLTRVGAGIDRLAAAQEASVSALRQVSADIAHDLKTPIQRLMVLLDQARDQAPEVEVLDRAAAEAHGIVATFQALLQIAQIEGGSPRARFMPVDLGPLAQTMTELYEPAATETGHSLTLSLRHPATINGERTLLGQVIANLIENALRHSPPGPVALTIDGATITVADRGPGIPASEHQAVLRRLYRLESSRSTPGSGLGLALVDVIVKLHGGTLSLQDNAPGLRAVVTFPGMTG</sequence>
<dbReference type="InterPro" id="IPR050428">
    <property type="entry name" value="TCS_sensor_his_kinase"/>
</dbReference>
<dbReference type="CDD" id="cd00082">
    <property type="entry name" value="HisKA"/>
    <property type="match status" value="1"/>
</dbReference>
<dbReference type="Pfam" id="PF02518">
    <property type="entry name" value="HATPase_c"/>
    <property type="match status" value="1"/>
</dbReference>
<dbReference type="RefSeq" id="WP_374426242.1">
    <property type="nucleotide sequence ID" value="NZ_JBHRXJ010000004.1"/>
</dbReference>
<dbReference type="PROSITE" id="PS50885">
    <property type="entry name" value="HAMP"/>
    <property type="match status" value="1"/>
</dbReference>
<dbReference type="Gene3D" id="3.30.565.10">
    <property type="entry name" value="Histidine kinase-like ATPase, C-terminal domain"/>
    <property type="match status" value="1"/>
</dbReference>
<keyword evidence="5" id="KW-0808">Transferase</keyword>
<reference evidence="15" key="1">
    <citation type="journal article" date="2019" name="Int. J. Syst. Evol. Microbiol.">
        <title>The Global Catalogue of Microorganisms (GCM) 10K type strain sequencing project: providing services to taxonomists for standard genome sequencing and annotation.</title>
        <authorList>
            <consortium name="The Broad Institute Genomics Platform"/>
            <consortium name="The Broad Institute Genome Sequencing Center for Infectious Disease"/>
            <person name="Wu L."/>
            <person name="Ma J."/>
        </authorList>
    </citation>
    <scope>NUCLEOTIDE SEQUENCE [LARGE SCALE GENOMIC DNA]</scope>
    <source>
        <strain evidence="15">KCTC 42899</strain>
    </source>
</reference>
<keyword evidence="8 11" id="KW-1133">Transmembrane helix</keyword>
<dbReference type="PANTHER" id="PTHR45436">
    <property type="entry name" value="SENSOR HISTIDINE KINASE YKOH"/>
    <property type="match status" value="1"/>
</dbReference>
<comment type="catalytic activity">
    <reaction evidence="1">
        <text>ATP + protein L-histidine = ADP + protein N-phospho-L-histidine.</text>
        <dbReference type="EC" id="2.7.13.3"/>
    </reaction>
</comment>
<dbReference type="Pfam" id="PF00512">
    <property type="entry name" value="HisKA"/>
    <property type="match status" value="1"/>
</dbReference>
<keyword evidence="6 11" id="KW-0812">Transmembrane</keyword>